<dbReference type="Proteomes" id="UP000628854">
    <property type="component" value="Unassembled WGS sequence"/>
</dbReference>
<feature type="signal peptide" evidence="2">
    <location>
        <begin position="1"/>
        <end position="20"/>
    </location>
</feature>
<organism evidence="3 4">
    <name type="scientific">Henriciella pelagia</name>
    <dbReference type="NCBI Taxonomy" id="1977912"/>
    <lineage>
        <taxon>Bacteria</taxon>
        <taxon>Pseudomonadati</taxon>
        <taxon>Pseudomonadota</taxon>
        <taxon>Alphaproteobacteria</taxon>
        <taxon>Hyphomonadales</taxon>
        <taxon>Hyphomonadaceae</taxon>
        <taxon>Henriciella</taxon>
    </lineage>
</organism>
<evidence type="ECO:0000313" key="4">
    <source>
        <dbReference type="Proteomes" id="UP000628854"/>
    </source>
</evidence>
<dbReference type="RefSeq" id="WP_158084519.1">
    <property type="nucleotide sequence ID" value="NZ_BMKF01000002.1"/>
</dbReference>
<keyword evidence="3" id="KW-0449">Lipoprotein</keyword>
<dbReference type="PROSITE" id="PS51257">
    <property type="entry name" value="PROKAR_LIPOPROTEIN"/>
    <property type="match status" value="1"/>
</dbReference>
<dbReference type="InterPro" id="IPR019027">
    <property type="entry name" value="Pilus_biogenesis_CpaD-related"/>
</dbReference>
<dbReference type="EMBL" id="BMKF01000002">
    <property type="protein sequence ID" value="GGB76281.1"/>
    <property type="molecule type" value="Genomic_DNA"/>
</dbReference>
<protein>
    <submittedName>
        <fullName evidence="3">Pilus biogenesis lipoprotein CpaD</fullName>
    </submittedName>
</protein>
<dbReference type="InterPro" id="IPR013361">
    <property type="entry name" value="Pilus_CpaD"/>
</dbReference>
<evidence type="ECO:0000313" key="3">
    <source>
        <dbReference type="EMBL" id="GGB76281.1"/>
    </source>
</evidence>
<dbReference type="Pfam" id="PF09476">
    <property type="entry name" value="Pilus_CpaD"/>
    <property type="match status" value="1"/>
</dbReference>
<comment type="caution">
    <text evidence="3">The sequence shown here is derived from an EMBL/GenBank/DDBJ whole genome shotgun (WGS) entry which is preliminary data.</text>
</comment>
<dbReference type="NCBIfam" id="TIGR02522">
    <property type="entry name" value="pilus_cpaD"/>
    <property type="match status" value="1"/>
</dbReference>
<feature type="region of interest" description="Disordered" evidence="1">
    <location>
        <begin position="212"/>
        <end position="234"/>
    </location>
</feature>
<keyword evidence="2" id="KW-0732">Signal</keyword>
<proteinExistence type="predicted"/>
<sequence length="234" mass="25067">MRSVKGIVASVGLVSVAALAGCQSAGKHGPVPAEYLTGTSLDRNAIQLAETTEYLEVHMNPDESQLRLSERERIRAFVADYKKRGVGPLVMSLPKNHQNEELAVKAVAEAREIAWSSGVQYEEISGSAFEANGRNAPMVLGFRAYKAIAPDCPQKAAFNFADASSNNDMPSLGCSVRTNMAAMISNPADLLGEREIEPGDAARRQIQLQLYREGQPTGAERSDAETGSVSTAVN</sequence>
<feature type="chain" id="PRO_5045320783" evidence="2">
    <location>
        <begin position="21"/>
        <end position="234"/>
    </location>
</feature>
<evidence type="ECO:0000256" key="2">
    <source>
        <dbReference type="SAM" id="SignalP"/>
    </source>
</evidence>
<keyword evidence="4" id="KW-1185">Reference proteome</keyword>
<accession>A0ABQ1JS95</accession>
<feature type="compositionally biased region" description="Polar residues" evidence="1">
    <location>
        <begin position="225"/>
        <end position="234"/>
    </location>
</feature>
<evidence type="ECO:0000256" key="1">
    <source>
        <dbReference type="SAM" id="MobiDB-lite"/>
    </source>
</evidence>
<name>A0ABQ1JS95_9PROT</name>
<gene>
    <name evidence="3" type="ORF">GCM10011503_26290</name>
</gene>
<reference evidence="4" key="1">
    <citation type="journal article" date="2019" name="Int. J. Syst. Evol. Microbiol.">
        <title>The Global Catalogue of Microorganisms (GCM) 10K type strain sequencing project: providing services to taxonomists for standard genome sequencing and annotation.</title>
        <authorList>
            <consortium name="The Broad Institute Genomics Platform"/>
            <consortium name="The Broad Institute Genome Sequencing Center for Infectious Disease"/>
            <person name="Wu L."/>
            <person name="Ma J."/>
        </authorList>
    </citation>
    <scope>NUCLEOTIDE SEQUENCE [LARGE SCALE GENOMIC DNA]</scope>
    <source>
        <strain evidence="4">CGMCC 1.15928</strain>
    </source>
</reference>